<dbReference type="UniPathway" id="UPA00193"/>
<name>A0A0M0JFE6_9EUKA</name>
<dbReference type="Pfam" id="PF02219">
    <property type="entry name" value="MTHFR"/>
    <property type="match status" value="1"/>
</dbReference>
<reference evidence="8" key="1">
    <citation type="journal article" date="2015" name="PLoS Genet.">
        <title>Genome Sequence and Transcriptome Analyses of Chrysochromulina tobin: Metabolic Tools for Enhanced Algal Fitness in the Prominent Order Prymnesiales (Haptophyceae).</title>
        <authorList>
            <person name="Hovde B.T."/>
            <person name="Deodato C.R."/>
            <person name="Hunsperger H.M."/>
            <person name="Ryken S.A."/>
            <person name="Yost W."/>
            <person name="Jha R.K."/>
            <person name="Patterson J."/>
            <person name="Monnat R.J. Jr."/>
            <person name="Barlow S.B."/>
            <person name="Starkenburg S.R."/>
            <person name="Cattolico R.A."/>
        </authorList>
    </citation>
    <scope>NUCLEOTIDE SEQUENCE</scope>
    <source>
        <strain evidence="8">CCMP291</strain>
    </source>
</reference>
<keyword evidence="6" id="KW-0560">Oxidoreductase</keyword>
<dbReference type="GO" id="GO:0071949">
    <property type="term" value="F:FAD binding"/>
    <property type="evidence" value="ECO:0007669"/>
    <property type="project" value="TreeGrafter"/>
</dbReference>
<proteinExistence type="inferred from homology"/>
<dbReference type="GO" id="GO:0005829">
    <property type="term" value="C:cytosol"/>
    <property type="evidence" value="ECO:0007669"/>
    <property type="project" value="TreeGrafter"/>
</dbReference>
<gene>
    <name evidence="7" type="ORF">Ctob_007139</name>
</gene>
<protein>
    <submittedName>
        <fullName evidence="7">Methylenetetrahydrofolate reductase</fullName>
    </submittedName>
</protein>
<dbReference type="InterPro" id="IPR003171">
    <property type="entry name" value="Mehydrof_redctse-like"/>
</dbReference>
<keyword evidence="5" id="KW-0274">FAD</keyword>
<dbReference type="PANTHER" id="PTHR45754">
    <property type="entry name" value="METHYLENETETRAHYDROFOLATE REDUCTASE"/>
    <property type="match status" value="1"/>
</dbReference>
<comment type="pathway">
    <text evidence="2">One-carbon metabolism; tetrahydrofolate interconversion.</text>
</comment>
<comment type="cofactor">
    <cofactor evidence="1">
        <name>FAD</name>
        <dbReference type="ChEBI" id="CHEBI:57692"/>
    </cofactor>
</comment>
<dbReference type="InterPro" id="IPR029041">
    <property type="entry name" value="FAD-linked_oxidoreductase-like"/>
</dbReference>
<accession>A0A0M0JFE6</accession>
<evidence type="ECO:0000256" key="4">
    <source>
        <dbReference type="ARBA" id="ARBA00022630"/>
    </source>
</evidence>
<dbReference type="AlphaFoldDB" id="A0A0M0JFE6"/>
<evidence type="ECO:0000313" key="8">
    <source>
        <dbReference type="Proteomes" id="UP000037460"/>
    </source>
</evidence>
<evidence type="ECO:0000256" key="3">
    <source>
        <dbReference type="ARBA" id="ARBA00006743"/>
    </source>
</evidence>
<evidence type="ECO:0000256" key="6">
    <source>
        <dbReference type="ARBA" id="ARBA00023002"/>
    </source>
</evidence>
<comment type="similarity">
    <text evidence="3">Belongs to the methylenetetrahydrofolate reductase family.</text>
</comment>
<dbReference type="GO" id="GO:0004489">
    <property type="term" value="F:methylenetetrahydrofolate reductase [NAD(P)H] activity"/>
    <property type="evidence" value="ECO:0007669"/>
    <property type="project" value="InterPro"/>
</dbReference>
<dbReference type="Proteomes" id="UP000037460">
    <property type="component" value="Unassembled WGS sequence"/>
</dbReference>
<evidence type="ECO:0000313" key="7">
    <source>
        <dbReference type="EMBL" id="KOO25082.1"/>
    </source>
</evidence>
<keyword evidence="4" id="KW-0285">Flavoprotein</keyword>
<organism evidence="7 8">
    <name type="scientific">Chrysochromulina tobinii</name>
    <dbReference type="NCBI Taxonomy" id="1460289"/>
    <lineage>
        <taxon>Eukaryota</taxon>
        <taxon>Haptista</taxon>
        <taxon>Haptophyta</taxon>
        <taxon>Prymnesiophyceae</taxon>
        <taxon>Prymnesiales</taxon>
        <taxon>Chrysochromulinaceae</taxon>
        <taxon>Chrysochromulina</taxon>
    </lineage>
</organism>
<dbReference type="PANTHER" id="PTHR45754:SF3">
    <property type="entry name" value="METHYLENETETRAHYDROFOLATE REDUCTASE (NADPH)"/>
    <property type="match status" value="1"/>
</dbReference>
<keyword evidence="8" id="KW-1185">Reference proteome</keyword>
<dbReference type="SUPFAM" id="SSF51730">
    <property type="entry name" value="FAD-linked oxidoreductase"/>
    <property type="match status" value="1"/>
</dbReference>
<dbReference type="OrthoDB" id="16284at2759"/>
<dbReference type="EMBL" id="JWZX01003020">
    <property type="protein sequence ID" value="KOO25082.1"/>
    <property type="molecule type" value="Genomic_DNA"/>
</dbReference>
<dbReference type="Gene3D" id="3.20.20.220">
    <property type="match status" value="1"/>
</dbReference>
<evidence type="ECO:0000256" key="2">
    <source>
        <dbReference type="ARBA" id="ARBA00004777"/>
    </source>
</evidence>
<evidence type="ECO:0000256" key="1">
    <source>
        <dbReference type="ARBA" id="ARBA00001974"/>
    </source>
</evidence>
<evidence type="ECO:0000256" key="5">
    <source>
        <dbReference type="ARBA" id="ARBA00022827"/>
    </source>
</evidence>
<sequence>MALTGGTLRSLSLEIFTPRSTKGIDDLLASGGRLAAYAALGPSLVSVNGPGLQILEHVRATHSIRPQMQISRPEVTLDSIESMLDSAMGVGVRDVLILGGQPGQRTAPGAFSSVLDLVRCIKERCGERMRVSVCGYPRGACGELGEYDADLQALALQVAAGAELVVSLPCFDAETHSEFAADARAAGVRCPIVPGLLPVGSVAADFRRICRAIAVEVPKWLDDQLLATSTSELLASLSDTLLIKQLRQLRLQGAEPPHVYTLNAAEILRPLASAGFGPLKHRI</sequence>
<dbReference type="GO" id="GO:0035999">
    <property type="term" value="P:tetrahydrofolate interconversion"/>
    <property type="evidence" value="ECO:0007669"/>
    <property type="project" value="UniProtKB-UniPathway"/>
</dbReference>
<dbReference type="GO" id="GO:0009086">
    <property type="term" value="P:methionine biosynthetic process"/>
    <property type="evidence" value="ECO:0007669"/>
    <property type="project" value="TreeGrafter"/>
</dbReference>
<comment type="caution">
    <text evidence="7">The sequence shown here is derived from an EMBL/GenBank/DDBJ whole genome shotgun (WGS) entry which is preliminary data.</text>
</comment>